<dbReference type="PANTHER" id="PTHR43300:SF6">
    <property type="entry name" value="ACETYLTRANSFERASE YVOF-RELATED"/>
    <property type="match status" value="1"/>
</dbReference>
<dbReference type="InterPro" id="IPR001451">
    <property type="entry name" value="Hexapep"/>
</dbReference>
<dbReference type="Pfam" id="PF00132">
    <property type="entry name" value="Hexapep"/>
    <property type="match status" value="1"/>
</dbReference>
<dbReference type="CDD" id="cd04647">
    <property type="entry name" value="LbH_MAT_like"/>
    <property type="match status" value="1"/>
</dbReference>
<reference evidence="2" key="1">
    <citation type="submission" date="2016-08" db="EMBL/GenBank/DDBJ databases">
        <authorList>
            <person name="Varghese N."/>
            <person name="Submissions Spin"/>
        </authorList>
    </citation>
    <scope>NUCLEOTIDE SEQUENCE [LARGE SCALE GENOMIC DNA]</scope>
    <source>
        <strain evidence="2">SGD-1123</strain>
    </source>
</reference>
<evidence type="ECO:0000313" key="2">
    <source>
        <dbReference type="Proteomes" id="UP000181997"/>
    </source>
</evidence>
<name>A0A0V8HBJ1_9BACI</name>
<proteinExistence type="predicted"/>
<dbReference type="EMBL" id="FMAU01000005">
    <property type="protein sequence ID" value="SCC28521.1"/>
    <property type="molecule type" value="Genomic_DNA"/>
</dbReference>
<evidence type="ECO:0000313" key="1">
    <source>
        <dbReference type="EMBL" id="SCC28521.1"/>
    </source>
</evidence>
<dbReference type="InterPro" id="IPR011004">
    <property type="entry name" value="Trimer_LpxA-like_sf"/>
</dbReference>
<keyword evidence="1" id="KW-0808">Transferase</keyword>
<dbReference type="InterPro" id="IPR050179">
    <property type="entry name" value="Trans_hexapeptide_repeat"/>
</dbReference>
<gene>
    <name evidence="1" type="ORF">GA0061094_3700</name>
</gene>
<dbReference type="Proteomes" id="UP000181997">
    <property type="component" value="Unassembled WGS sequence"/>
</dbReference>
<keyword evidence="2" id="KW-1185">Reference proteome</keyword>
<dbReference type="RefSeq" id="WP_058299618.1">
    <property type="nucleotide sequence ID" value="NZ_FMAU01000005.1"/>
</dbReference>
<accession>A0A0V8HBJ1</accession>
<dbReference type="OrthoDB" id="9801697at2"/>
<organism evidence="1 2">
    <name type="scientific">[Bacillus] enclensis</name>
    <dbReference type="NCBI Taxonomy" id="1402860"/>
    <lineage>
        <taxon>Bacteria</taxon>
        <taxon>Bacillati</taxon>
        <taxon>Bacillota</taxon>
        <taxon>Bacilli</taxon>
        <taxon>Bacillales</taxon>
        <taxon>Bacillaceae</taxon>
        <taxon>Rossellomorea</taxon>
    </lineage>
</organism>
<sequence>MRRTTRYPVTGANSLWHVYKTVPFFKVVKNFIVIQAARYTPFLGLKNWLYKTFLKMNIGDQTSFALMVMLDVMFPEKISVGRNTVIGYNTTILAHEYLIKEYRLGEVQIGSEVMIGANTTILPGIKIGDGAIVSAGTLVHKDVPPGAFVGGNPMRVIYTKDQLAERWQDDEIYGVKTEE</sequence>
<protein>
    <submittedName>
        <fullName evidence="1">Acetyltransferase (Isoleucine patch superfamily)</fullName>
    </submittedName>
</protein>
<dbReference type="PANTHER" id="PTHR43300">
    <property type="entry name" value="ACETYLTRANSFERASE"/>
    <property type="match status" value="1"/>
</dbReference>
<dbReference type="SUPFAM" id="SSF51161">
    <property type="entry name" value="Trimeric LpxA-like enzymes"/>
    <property type="match status" value="1"/>
</dbReference>
<dbReference type="Gene3D" id="2.160.10.10">
    <property type="entry name" value="Hexapeptide repeat proteins"/>
    <property type="match status" value="1"/>
</dbReference>
<dbReference type="AlphaFoldDB" id="A0A0V8HBJ1"/>
<dbReference type="GO" id="GO:0016740">
    <property type="term" value="F:transferase activity"/>
    <property type="evidence" value="ECO:0007669"/>
    <property type="project" value="UniProtKB-KW"/>
</dbReference>